<dbReference type="CDD" id="cd17546">
    <property type="entry name" value="REC_hyHK_CKI1_RcsC-like"/>
    <property type="match status" value="1"/>
</dbReference>
<protein>
    <submittedName>
        <fullName evidence="5">CheY-like chemotaxis protein</fullName>
    </submittedName>
</protein>
<dbReference type="Pfam" id="PF00072">
    <property type="entry name" value="Response_reg"/>
    <property type="match status" value="1"/>
</dbReference>
<dbReference type="SMART" id="SM00448">
    <property type="entry name" value="REC"/>
    <property type="match status" value="1"/>
</dbReference>
<dbReference type="InterPro" id="IPR001789">
    <property type="entry name" value="Sig_transdc_resp-reg_receiver"/>
</dbReference>
<evidence type="ECO:0000313" key="5">
    <source>
        <dbReference type="EMBL" id="MBB5282912.1"/>
    </source>
</evidence>
<reference evidence="5 6" key="1">
    <citation type="submission" date="2020-08" db="EMBL/GenBank/DDBJ databases">
        <title>Genomic Encyclopedia of Type Strains, Phase IV (KMG-IV): sequencing the most valuable type-strain genomes for metagenomic binning, comparative biology and taxonomic classification.</title>
        <authorList>
            <person name="Goeker M."/>
        </authorList>
    </citation>
    <scope>NUCLEOTIDE SEQUENCE [LARGE SCALE GENOMIC DNA]</scope>
    <source>
        <strain evidence="5 6">DSM 105074</strain>
    </source>
</reference>
<feature type="domain" description="Response regulatory" evidence="4">
    <location>
        <begin position="19"/>
        <end position="132"/>
    </location>
</feature>
<keyword evidence="6" id="KW-1185">Reference proteome</keyword>
<proteinExistence type="predicted"/>
<dbReference type="PANTHER" id="PTHR45339:SF1">
    <property type="entry name" value="HYBRID SIGNAL TRANSDUCTION HISTIDINE KINASE J"/>
    <property type="match status" value="1"/>
</dbReference>
<sequence>MMDANSSGRSTLRILDGVRILVVEDNLFNTLAINAYLRHWGCDMDHASNGIEALQRLNPSHHLVLMDIHMPEMDGLEATHLLRLRGETLPIIALTADYTLDEQQDIYGGGFSAILYKPIKPRELLDQIQQFTGQPSSMADGVADELLP</sequence>
<dbReference type="PROSITE" id="PS50110">
    <property type="entry name" value="RESPONSE_REGULATORY"/>
    <property type="match status" value="1"/>
</dbReference>
<keyword evidence="2" id="KW-0902">Two-component regulatory system</keyword>
<comment type="caution">
    <text evidence="5">The sequence shown here is derived from an EMBL/GenBank/DDBJ whole genome shotgun (WGS) entry which is preliminary data.</text>
</comment>
<evidence type="ECO:0000259" key="4">
    <source>
        <dbReference type="PROSITE" id="PS50110"/>
    </source>
</evidence>
<dbReference type="PANTHER" id="PTHR45339">
    <property type="entry name" value="HYBRID SIGNAL TRANSDUCTION HISTIDINE KINASE J"/>
    <property type="match status" value="1"/>
</dbReference>
<evidence type="ECO:0000313" key="6">
    <source>
        <dbReference type="Proteomes" id="UP000557307"/>
    </source>
</evidence>
<dbReference type="GO" id="GO:0000160">
    <property type="term" value="P:phosphorelay signal transduction system"/>
    <property type="evidence" value="ECO:0007669"/>
    <property type="project" value="UniProtKB-KW"/>
</dbReference>
<evidence type="ECO:0000256" key="3">
    <source>
        <dbReference type="PROSITE-ProRule" id="PRU00169"/>
    </source>
</evidence>
<dbReference type="Proteomes" id="UP000557307">
    <property type="component" value="Unassembled WGS sequence"/>
</dbReference>
<name>A0A840TMZ5_9BACT</name>
<accession>A0A840TMZ5</accession>
<keyword evidence="1 3" id="KW-0597">Phosphoprotein</keyword>
<dbReference type="SUPFAM" id="SSF52172">
    <property type="entry name" value="CheY-like"/>
    <property type="match status" value="1"/>
</dbReference>
<dbReference type="Gene3D" id="3.40.50.2300">
    <property type="match status" value="1"/>
</dbReference>
<gene>
    <name evidence="5" type="ORF">HNQ92_001038</name>
</gene>
<dbReference type="AlphaFoldDB" id="A0A840TMZ5"/>
<evidence type="ECO:0000256" key="2">
    <source>
        <dbReference type="ARBA" id="ARBA00023012"/>
    </source>
</evidence>
<dbReference type="EMBL" id="JACHGF010000002">
    <property type="protein sequence ID" value="MBB5282912.1"/>
    <property type="molecule type" value="Genomic_DNA"/>
</dbReference>
<organism evidence="5 6">
    <name type="scientific">Rhabdobacter roseus</name>
    <dbReference type="NCBI Taxonomy" id="1655419"/>
    <lineage>
        <taxon>Bacteria</taxon>
        <taxon>Pseudomonadati</taxon>
        <taxon>Bacteroidota</taxon>
        <taxon>Cytophagia</taxon>
        <taxon>Cytophagales</taxon>
        <taxon>Cytophagaceae</taxon>
        <taxon>Rhabdobacter</taxon>
    </lineage>
</organism>
<feature type="modified residue" description="4-aspartylphosphate" evidence="3">
    <location>
        <position position="67"/>
    </location>
</feature>
<dbReference type="RefSeq" id="WP_184171872.1">
    <property type="nucleotide sequence ID" value="NZ_JACHGF010000002.1"/>
</dbReference>
<dbReference type="InterPro" id="IPR011006">
    <property type="entry name" value="CheY-like_superfamily"/>
</dbReference>
<evidence type="ECO:0000256" key="1">
    <source>
        <dbReference type="ARBA" id="ARBA00022553"/>
    </source>
</evidence>